<sequence length="86" mass="9784">MPTIVKTDSGHWKAVIRKTGFPTATKTFRLKRDAENWARRAEDEMVRVTMPRAADDAQLRHPPSRRSPAFFTPASAACTRLSLDRM</sequence>
<evidence type="ECO:0000313" key="1">
    <source>
        <dbReference type="EMBL" id="OIQ72412.1"/>
    </source>
</evidence>
<dbReference type="EMBL" id="MLJW01003282">
    <property type="protein sequence ID" value="OIQ72412.1"/>
    <property type="molecule type" value="Genomic_DNA"/>
</dbReference>
<proteinExistence type="predicted"/>
<name>A0A1J5PXW7_9ZZZZ</name>
<organism evidence="1">
    <name type="scientific">mine drainage metagenome</name>
    <dbReference type="NCBI Taxonomy" id="410659"/>
    <lineage>
        <taxon>unclassified sequences</taxon>
        <taxon>metagenomes</taxon>
        <taxon>ecological metagenomes</taxon>
    </lineage>
</organism>
<accession>A0A1J5PXW7</accession>
<comment type="caution">
    <text evidence="1">The sequence shown here is derived from an EMBL/GenBank/DDBJ whole genome shotgun (WGS) entry which is preliminary data.</text>
</comment>
<gene>
    <name evidence="1" type="ORF">GALL_459650</name>
</gene>
<dbReference type="AlphaFoldDB" id="A0A1J5PXW7"/>
<protein>
    <submittedName>
        <fullName evidence="1">Uncharacterized protein</fullName>
    </submittedName>
</protein>
<reference evidence="1" key="1">
    <citation type="submission" date="2016-10" db="EMBL/GenBank/DDBJ databases">
        <title>Sequence of Gallionella enrichment culture.</title>
        <authorList>
            <person name="Poehlein A."/>
            <person name="Muehling M."/>
            <person name="Daniel R."/>
        </authorList>
    </citation>
    <scope>NUCLEOTIDE SEQUENCE</scope>
</reference>